<sequence length="324" mass="38136">MITKKKMPKLFSSVGKKFLKQINKPESELNKFICENWKVLFPNLTLISSEFPLKGGVRSIGTGGRIDILAYNPKSKRFVVFELKKEYDKNITEQVGDYKEYIEDNFADVYLKTTQQYNIDLPKFQEMDLKQIEIVLIAKKFSTTQIDRVKKNKENNITLIKYFWFEEDLIFIDYLNNDPDDEKIENIDSKKVRLVKEIVNQDPDLYEIDRFFNLKQESKDVFLVFYHWLKTLGEVKITPKQVLLKVEFKEHTFSAIGYAGKVASKQILQINTNIDLTNINGLLVEDRVREGQKKKGSLGSERYEIRLRNKEEMEKMIEVLKNCI</sequence>
<accession>A0A1I2IPL3</accession>
<dbReference type="Gene3D" id="3.40.1350.10">
    <property type="match status" value="1"/>
</dbReference>
<dbReference type="Proteomes" id="UP000199513">
    <property type="component" value="Unassembled WGS sequence"/>
</dbReference>
<dbReference type="EMBL" id="FONY01000033">
    <property type="protein sequence ID" value="SFF42451.1"/>
    <property type="molecule type" value="Genomic_DNA"/>
</dbReference>
<dbReference type="STRING" id="1003.SAMN04488541_103315"/>
<gene>
    <name evidence="1" type="ORF">SAMN04488541_103315</name>
</gene>
<protein>
    <recommendedName>
        <fullName evidence="3">DUF5655 domain-containing protein</fullName>
    </recommendedName>
</protein>
<dbReference type="InterPro" id="IPR011856">
    <property type="entry name" value="tRNA_endonuc-like_dom_sf"/>
</dbReference>
<dbReference type="GO" id="GO:0003676">
    <property type="term" value="F:nucleic acid binding"/>
    <property type="evidence" value="ECO:0007669"/>
    <property type="project" value="InterPro"/>
</dbReference>
<proteinExistence type="predicted"/>
<keyword evidence="2" id="KW-1185">Reference proteome</keyword>
<evidence type="ECO:0000313" key="1">
    <source>
        <dbReference type="EMBL" id="SFF42451.1"/>
    </source>
</evidence>
<dbReference type="AlphaFoldDB" id="A0A1I2IPL3"/>
<evidence type="ECO:0000313" key="2">
    <source>
        <dbReference type="Proteomes" id="UP000199513"/>
    </source>
</evidence>
<reference evidence="1 2" key="1">
    <citation type="submission" date="2016-10" db="EMBL/GenBank/DDBJ databases">
        <authorList>
            <person name="de Groot N.N."/>
        </authorList>
    </citation>
    <scope>NUCLEOTIDE SEQUENCE [LARGE SCALE GENOMIC DNA]</scope>
    <source>
        <strain>GEY</strain>
        <strain evidence="2">DSM 9560</strain>
    </source>
</reference>
<evidence type="ECO:0008006" key="3">
    <source>
        <dbReference type="Google" id="ProtNLM"/>
    </source>
</evidence>
<name>A0A1I2IPL3_9BACT</name>
<organism evidence="1 2">
    <name type="scientific">Thermoflexibacter ruber</name>
    <dbReference type="NCBI Taxonomy" id="1003"/>
    <lineage>
        <taxon>Bacteria</taxon>
        <taxon>Pseudomonadati</taxon>
        <taxon>Bacteroidota</taxon>
        <taxon>Cytophagia</taxon>
        <taxon>Cytophagales</taxon>
        <taxon>Thermoflexibacteraceae</taxon>
        <taxon>Thermoflexibacter</taxon>
    </lineage>
</organism>